<sequence>MNPQQHVSIEQLMGMWYGIEIINHQVEDHYVRIGKSCPVLHLTLSKDYPTTTYNPLYKNYNYGYNYGERRPPHPRPTDRNPNYDQYERATQGPYYRNYNERRYGSKFYNPRDYPYEMRRLRIWWDENGSETEYQLKYNTSKPGFWISAGPQNGSELEPLYSSFAGTVQVIKAVGSHLVLTFCHQLPDRQLFTILLSRERKLSSADIHGVHSLLNRKGLNTRAIKKVCWNGSNTIQNSLFMIILLLFGVFVCQY</sequence>
<dbReference type="OMA" id="LRCMNIN"/>
<dbReference type="InterPro" id="IPR012674">
    <property type="entry name" value="Calycin"/>
</dbReference>
<name>D7EJD9_TRICA</name>
<accession>D7EJD9</accession>
<reference evidence="3 4" key="2">
    <citation type="journal article" date="2010" name="Nucleic Acids Res.">
        <title>BeetleBase in 2010: revisions to provide comprehensive genomic information for Tribolium castaneum.</title>
        <authorList>
            <person name="Kim H.S."/>
            <person name="Murphy T."/>
            <person name="Xia J."/>
            <person name="Caragea D."/>
            <person name="Park Y."/>
            <person name="Beeman R.W."/>
            <person name="Lorenzen M.D."/>
            <person name="Butcher S."/>
            <person name="Manak J.R."/>
            <person name="Brown S.J."/>
        </authorList>
    </citation>
    <scope>GENOME REANNOTATION</scope>
    <source>
        <strain evidence="3 4">Georgia GA2</strain>
    </source>
</reference>
<dbReference type="Proteomes" id="UP000007266">
    <property type="component" value="Linkage group 5"/>
</dbReference>
<proteinExistence type="predicted"/>
<evidence type="ECO:0000313" key="3">
    <source>
        <dbReference type="EMBL" id="EFA12656.2"/>
    </source>
</evidence>
<keyword evidence="2" id="KW-0472">Membrane</keyword>
<feature type="compositionally biased region" description="Basic and acidic residues" evidence="1">
    <location>
        <begin position="67"/>
        <end position="78"/>
    </location>
</feature>
<organism evidence="3 4">
    <name type="scientific">Tribolium castaneum</name>
    <name type="common">Red flour beetle</name>
    <dbReference type="NCBI Taxonomy" id="7070"/>
    <lineage>
        <taxon>Eukaryota</taxon>
        <taxon>Metazoa</taxon>
        <taxon>Ecdysozoa</taxon>
        <taxon>Arthropoda</taxon>
        <taxon>Hexapoda</taxon>
        <taxon>Insecta</taxon>
        <taxon>Pterygota</taxon>
        <taxon>Neoptera</taxon>
        <taxon>Endopterygota</taxon>
        <taxon>Coleoptera</taxon>
        <taxon>Polyphaga</taxon>
        <taxon>Cucujiformia</taxon>
        <taxon>Tenebrionidae</taxon>
        <taxon>Tenebrionidae incertae sedis</taxon>
        <taxon>Tribolium</taxon>
    </lineage>
</organism>
<dbReference type="EMBL" id="KQ971341">
    <property type="protein sequence ID" value="EFA12656.2"/>
    <property type="molecule type" value="Genomic_DNA"/>
</dbReference>
<reference evidence="3 4" key="1">
    <citation type="journal article" date="2008" name="Nature">
        <title>The genome of the model beetle and pest Tribolium castaneum.</title>
        <authorList>
            <consortium name="Tribolium Genome Sequencing Consortium"/>
            <person name="Richards S."/>
            <person name="Gibbs R.A."/>
            <person name="Weinstock G.M."/>
            <person name="Brown S.J."/>
            <person name="Denell R."/>
            <person name="Beeman R.W."/>
            <person name="Gibbs R."/>
            <person name="Beeman R.W."/>
            <person name="Brown S.J."/>
            <person name="Bucher G."/>
            <person name="Friedrich M."/>
            <person name="Grimmelikhuijzen C.J."/>
            <person name="Klingler M."/>
            <person name="Lorenzen M."/>
            <person name="Richards S."/>
            <person name="Roth S."/>
            <person name="Schroder R."/>
            <person name="Tautz D."/>
            <person name="Zdobnov E.M."/>
            <person name="Muzny D."/>
            <person name="Gibbs R.A."/>
            <person name="Weinstock G.M."/>
            <person name="Attaway T."/>
            <person name="Bell S."/>
            <person name="Buhay C.J."/>
            <person name="Chandrabose M.N."/>
            <person name="Chavez D."/>
            <person name="Clerk-Blankenburg K.P."/>
            <person name="Cree A."/>
            <person name="Dao M."/>
            <person name="Davis C."/>
            <person name="Chacko J."/>
            <person name="Dinh H."/>
            <person name="Dugan-Rocha S."/>
            <person name="Fowler G."/>
            <person name="Garner T.T."/>
            <person name="Garnes J."/>
            <person name="Gnirke A."/>
            <person name="Hawes A."/>
            <person name="Hernandez J."/>
            <person name="Hines S."/>
            <person name="Holder M."/>
            <person name="Hume J."/>
            <person name="Jhangiani S.N."/>
            <person name="Joshi V."/>
            <person name="Khan Z.M."/>
            <person name="Jackson L."/>
            <person name="Kovar C."/>
            <person name="Kowis A."/>
            <person name="Lee S."/>
            <person name="Lewis L.R."/>
            <person name="Margolis J."/>
            <person name="Morgan M."/>
            <person name="Nazareth L.V."/>
            <person name="Nguyen N."/>
            <person name="Okwuonu G."/>
            <person name="Parker D."/>
            <person name="Richards S."/>
            <person name="Ruiz S.J."/>
            <person name="Santibanez J."/>
            <person name="Savard J."/>
            <person name="Scherer S.E."/>
            <person name="Schneider B."/>
            <person name="Sodergren E."/>
            <person name="Tautz D."/>
            <person name="Vattahil S."/>
            <person name="Villasana D."/>
            <person name="White C.S."/>
            <person name="Wright R."/>
            <person name="Park Y."/>
            <person name="Beeman R.W."/>
            <person name="Lord J."/>
            <person name="Oppert B."/>
            <person name="Lorenzen M."/>
            <person name="Brown S."/>
            <person name="Wang L."/>
            <person name="Savard J."/>
            <person name="Tautz D."/>
            <person name="Richards S."/>
            <person name="Weinstock G."/>
            <person name="Gibbs R.A."/>
            <person name="Liu Y."/>
            <person name="Worley K."/>
            <person name="Weinstock G."/>
            <person name="Elsik C.G."/>
            <person name="Reese J.T."/>
            <person name="Elhaik E."/>
            <person name="Landan G."/>
            <person name="Graur D."/>
            <person name="Arensburger P."/>
            <person name="Atkinson P."/>
            <person name="Beeman R.W."/>
            <person name="Beidler J."/>
            <person name="Brown S.J."/>
            <person name="Demuth J.P."/>
            <person name="Drury D.W."/>
            <person name="Du Y.Z."/>
            <person name="Fujiwara H."/>
            <person name="Lorenzen M."/>
            <person name="Maselli V."/>
            <person name="Osanai M."/>
            <person name="Park Y."/>
            <person name="Robertson H.M."/>
            <person name="Tu Z."/>
            <person name="Wang J.J."/>
            <person name="Wang S."/>
            <person name="Richards S."/>
            <person name="Song H."/>
            <person name="Zhang L."/>
            <person name="Sodergren E."/>
            <person name="Werner D."/>
            <person name="Stanke M."/>
            <person name="Morgenstern B."/>
            <person name="Solovyev V."/>
            <person name="Kosarev P."/>
            <person name="Brown G."/>
            <person name="Chen H.C."/>
            <person name="Ermolaeva O."/>
            <person name="Hlavina W."/>
            <person name="Kapustin Y."/>
            <person name="Kiryutin B."/>
            <person name="Kitts P."/>
            <person name="Maglott D."/>
            <person name="Pruitt K."/>
            <person name="Sapojnikov V."/>
            <person name="Souvorov A."/>
            <person name="Mackey A.J."/>
            <person name="Waterhouse R.M."/>
            <person name="Wyder S."/>
            <person name="Zdobnov E.M."/>
            <person name="Zdobnov E.M."/>
            <person name="Wyder S."/>
            <person name="Kriventseva E.V."/>
            <person name="Kadowaki T."/>
            <person name="Bork P."/>
            <person name="Aranda M."/>
            <person name="Bao R."/>
            <person name="Beermann A."/>
            <person name="Berns N."/>
            <person name="Bolognesi R."/>
            <person name="Bonneton F."/>
            <person name="Bopp D."/>
            <person name="Brown S.J."/>
            <person name="Bucher G."/>
            <person name="Butts T."/>
            <person name="Chaumot A."/>
            <person name="Denell R.E."/>
            <person name="Ferrier D.E."/>
            <person name="Friedrich M."/>
            <person name="Gordon C.M."/>
            <person name="Jindra M."/>
            <person name="Klingler M."/>
            <person name="Lan Q."/>
            <person name="Lattorff H.M."/>
            <person name="Laudet V."/>
            <person name="von Levetsow C."/>
            <person name="Liu Z."/>
            <person name="Lutz R."/>
            <person name="Lynch J.A."/>
            <person name="da Fonseca R.N."/>
            <person name="Posnien N."/>
            <person name="Reuter R."/>
            <person name="Roth S."/>
            <person name="Savard J."/>
            <person name="Schinko J.B."/>
            <person name="Schmitt C."/>
            <person name="Schoppmeier M."/>
            <person name="Schroder R."/>
            <person name="Shippy T.D."/>
            <person name="Simonnet F."/>
            <person name="Marques-Souza H."/>
            <person name="Tautz D."/>
            <person name="Tomoyasu Y."/>
            <person name="Trauner J."/>
            <person name="Van der Zee M."/>
            <person name="Vervoort M."/>
            <person name="Wittkopp N."/>
            <person name="Wimmer E.A."/>
            <person name="Yang X."/>
            <person name="Jones A.K."/>
            <person name="Sattelle D.B."/>
            <person name="Ebert P.R."/>
            <person name="Nelson D."/>
            <person name="Scott J.G."/>
            <person name="Beeman R.W."/>
            <person name="Muthukrishnan S."/>
            <person name="Kramer K.J."/>
            <person name="Arakane Y."/>
            <person name="Beeman R.W."/>
            <person name="Zhu Q."/>
            <person name="Hogenkamp D."/>
            <person name="Dixit R."/>
            <person name="Oppert B."/>
            <person name="Jiang H."/>
            <person name="Zou Z."/>
            <person name="Marshall J."/>
            <person name="Elpidina E."/>
            <person name="Vinokurov K."/>
            <person name="Oppert C."/>
            <person name="Zou Z."/>
            <person name="Evans J."/>
            <person name="Lu Z."/>
            <person name="Zhao P."/>
            <person name="Sumathipala N."/>
            <person name="Altincicek B."/>
            <person name="Vilcinskas A."/>
            <person name="Williams M."/>
            <person name="Hultmark D."/>
            <person name="Hetru C."/>
            <person name="Jiang H."/>
            <person name="Grimmelikhuijzen C.J."/>
            <person name="Hauser F."/>
            <person name="Cazzamali G."/>
            <person name="Williamson M."/>
            <person name="Park Y."/>
            <person name="Li B."/>
            <person name="Tanaka Y."/>
            <person name="Predel R."/>
            <person name="Neupert S."/>
            <person name="Schachtner J."/>
            <person name="Verleyen P."/>
            <person name="Raible F."/>
            <person name="Bork P."/>
            <person name="Friedrich M."/>
            <person name="Walden K.K."/>
            <person name="Robertson H.M."/>
            <person name="Angeli S."/>
            <person name="Foret S."/>
            <person name="Bucher G."/>
            <person name="Schuetz S."/>
            <person name="Maleszka R."/>
            <person name="Wimmer E.A."/>
            <person name="Beeman R.W."/>
            <person name="Lorenzen M."/>
            <person name="Tomoyasu Y."/>
            <person name="Miller S.C."/>
            <person name="Grossmann D."/>
            <person name="Bucher G."/>
        </authorList>
    </citation>
    <scope>NUCLEOTIDE SEQUENCE [LARGE SCALE GENOMIC DNA]</scope>
    <source>
        <strain evidence="3 4">Georgia GA2</strain>
    </source>
</reference>
<evidence type="ECO:0000313" key="4">
    <source>
        <dbReference type="Proteomes" id="UP000007266"/>
    </source>
</evidence>
<evidence type="ECO:0000256" key="1">
    <source>
        <dbReference type="SAM" id="MobiDB-lite"/>
    </source>
</evidence>
<keyword evidence="2" id="KW-0812">Transmembrane</keyword>
<dbReference type="Gene3D" id="2.40.128.20">
    <property type="match status" value="1"/>
</dbReference>
<gene>
    <name evidence="3" type="primary">AUGUSTUS-3.0.2_02238</name>
    <name evidence="3" type="ORF">TcasGA2_TC002238</name>
</gene>
<keyword evidence="4" id="KW-1185">Reference proteome</keyword>
<dbReference type="eggNOG" id="ENOG502S8UT">
    <property type="taxonomic scope" value="Eukaryota"/>
</dbReference>
<dbReference type="HOGENOM" id="CLU_058899_0_0_1"/>
<dbReference type="AlphaFoldDB" id="D7EJD9"/>
<dbReference type="InParanoid" id="D7EJD9"/>
<evidence type="ECO:0000256" key="2">
    <source>
        <dbReference type="SAM" id="Phobius"/>
    </source>
</evidence>
<protein>
    <submittedName>
        <fullName evidence="3">Uncharacterized protein</fullName>
    </submittedName>
</protein>
<feature type="region of interest" description="Disordered" evidence="1">
    <location>
        <begin position="65"/>
        <end position="86"/>
    </location>
</feature>
<keyword evidence="2" id="KW-1133">Transmembrane helix</keyword>
<feature type="transmembrane region" description="Helical" evidence="2">
    <location>
        <begin position="234"/>
        <end position="251"/>
    </location>
</feature>